<dbReference type="PANTHER" id="PTHR42966:SF1">
    <property type="entry name" value="SIALIC ACID SYNTHASE"/>
    <property type="match status" value="1"/>
</dbReference>
<protein>
    <recommendedName>
        <fullName evidence="1">AFP-like domain-containing protein</fullName>
    </recommendedName>
</protein>
<dbReference type="InterPro" id="IPR013132">
    <property type="entry name" value="PseI/NeuA/B-like_N"/>
</dbReference>
<name>A0A557QNA3_9RHOO</name>
<gene>
    <name evidence="2" type="ORF">FHP91_13350</name>
</gene>
<dbReference type="SUPFAM" id="SSF51569">
    <property type="entry name" value="Aldolase"/>
    <property type="match status" value="1"/>
</dbReference>
<dbReference type="GO" id="GO:0047444">
    <property type="term" value="F:N-acylneuraminate-9-phosphate synthase activity"/>
    <property type="evidence" value="ECO:0007669"/>
    <property type="project" value="TreeGrafter"/>
</dbReference>
<dbReference type="Gene3D" id="3.20.20.70">
    <property type="entry name" value="Aldolase class I"/>
    <property type="match status" value="1"/>
</dbReference>
<evidence type="ECO:0000313" key="3">
    <source>
        <dbReference type="Proteomes" id="UP000319502"/>
    </source>
</evidence>
<proteinExistence type="predicted"/>
<evidence type="ECO:0000259" key="1">
    <source>
        <dbReference type="PROSITE" id="PS50844"/>
    </source>
</evidence>
<dbReference type="EMBL" id="VMNK01000013">
    <property type="protein sequence ID" value="TVO54353.1"/>
    <property type="molecule type" value="Genomic_DNA"/>
</dbReference>
<dbReference type="PROSITE" id="PS50844">
    <property type="entry name" value="AFP_LIKE"/>
    <property type="match status" value="1"/>
</dbReference>
<dbReference type="GO" id="GO:0016051">
    <property type="term" value="P:carbohydrate biosynthetic process"/>
    <property type="evidence" value="ECO:0007669"/>
    <property type="project" value="InterPro"/>
</dbReference>
<feature type="domain" description="AFP-like" evidence="1">
    <location>
        <begin position="284"/>
        <end position="343"/>
    </location>
</feature>
<dbReference type="Gene3D" id="3.90.1210.10">
    <property type="entry name" value="Antifreeze-like/N-acetylneuraminic acid synthase C-terminal domain"/>
    <property type="match status" value="1"/>
</dbReference>
<dbReference type="InterPro" id="IPR013785">
    <property type="entry name" value="Aldolase_TIM"/>
</dbReference>
<dbReference type="Pfam" id="PF03102">
    <property type="entry name" value="NeuB"/>
    <property type="match status" value="1"/>
</dbReference>
<evidence type="ECO:0000313" key="2">
    <source>
        <dbReference type="EMBL" id="TVO54353.1"/>
    </source>
</evidence>
<comment type="caution">
    <text evidence="2">The sequence shown here is derived from an EMBL/GenBank/DDBJ whole genome shotgun (WGS) entry which is preliminary data.</text>
</comment>
<dbReference type="InterPro" id="IPR006190">
    <property type="entry name" value="SAF_AFP_Neu5Ac"/>
</dbReference>
<dbReference type="SUPFAM" id="SSF51269">
    <property type="entry name" value="AFP III-like domain"/>
    <property type="match status" value="1"/>
</dbReference>
<accession>A0A557QNA3</accession>
<dbReference type="OrthoDB" id="9781701at2"/>
<dbReference type="CDD" id="cd11615">
    <property type="entry name" value="SAF_NeuB_like"/>
    <property type="match status" value="1"/>
</dbReference>
<organism evidence="2 3">
    <name type="scientific">Denitromonas halophila</name>
    <dbReference type="NCBI Taxonomy" id="1629404"/>
    <lineage>
        <taxon>Bacteria</taxon>
        <taxon>Pseudomonadati</taxon>
        <taxon>Pseudomonadota</taxon>
        <taxon>Betaproteobacteria</taxon>
        <taxon>Rhodocyclales</taxon>
        <taxon>Zoogloeaceae</taxon>
        <taxon>Denitromonas</taxon>
    </lineage>
</organism>
<dbReference type="AlphaFoldDB" id="A0A557QNA3"/>
<dbReference type="InterPro" id="IPR013974">
    <property type="entry name" value="SAF"/>
</dbReference>
<reference evidence="2 3" key="1">
    <citation type="submission" date="2019-07" db="EMBL/GenBank/DDBJ databases">
        <title>The pathways for chlorine oxyanion respiration interact through the shared metabolite chlorate.</title>
        <authorList>
            <person name="Barnum T.P."/>
            <person name="Cheng Y."/>
            <person name="Hill K.A."/>
            <person name="Lucas L.N."/>
            <person name="Carlson H.K."/>
            <person name="Coates J.D."/>
        </authorList>
    </citation>
    <scope>NUCLEOTIDE SEQUENCE [LARGE SCALE GENOMIC DNA]</scope>
    <source>
        <strain evidence="2 3">SFB-3</strain>
    </source>
</reference>
<dbReference type="PANTHER" id="PTHR42966">
    <property type="entry name" value="N-ACETYLNEURAMINATE SYNTHASE"/>
    <property type="match status" value="1"/>
</dbReference>
<keyword evidence="3" id="KW-1185">Reference proteome</keyword>
<dbReference type="Proteomes" id="UP000319502">
    <property type="component" value="Unassembled WGS sequence"/>
</dbReference>
<sequence>MGLMRIGDRIVGDGRSPLMIAEEGQANQGDMAVAKNMTRIASDAGADGIEFQFFLADDMYVRADPGHAIYKSRELSASQIREIIAYAKECGLLCQIAGLSPAIIELCADAGADVFCVNATDLNNPQIIDAVAATGRPFWLATLMGTIEEIDWAVDYALGRCRSDIGLLHGQHVMSSDNTRGVPPELLQLDCIELFKRRYGLVTGFVDHTATQFVPALAVAKGAAMITKHLAPDADWRGPDWVVCLDPEEWKAAREMLRYAFLANGASKEISQMEFKDRSVHRRSIHTRTALPAGHALVAADLVALRPGKGGLDPKGIHDLLGARLKNALPEQHQIQSSDLVQN</sequence>
<dbReference type="InterPro" id="IPR036732">
    <property type="entry name" value="AFP_Neu5c_C_sf"/>
</dbReference>
<dbReference type="InterPro" id="IPR057736">
    <property type="entry name" value="SAF_PseI/NeuA/NeuB"/>
</dbReference>
<dbReference type="InterPro" id="IPR051690">
    <property type="entry name" value="PseI-like"/>
</dbReference>
<dbReference type="SMART" id="SM00858">
    <property type="entry name" value="SAF"/>
    <property type="match status" value="1"/>
</dbReference>